<feature type="domain" description="TOG" evidence="3">
    <location>
        <begin position="270"/>
        <end position="511"/>
    </location>
</feature>
<evidence type="ECO:0000259" key="3">
    <source>
        <dbReference type="SMART" id="SM01349"/>
    </source>
</evidence>
<dbReference type="GO" id="GO:0019887">
    <property type="term" value="F:protein kinase regulator activity"/>
    <property type="evidence" value="ECO:0007669"/>
    <property type="project" value="TreeGrafter"/>
</dbReference>
<dbReference type="PANTHER" id="PTHR23346">
    <property type="entry name" value="TRANSLATIONAL ACTIVATOR GCN1-RELATED"/>
    <property type="match status" value="1"/>
</dbReference>
<dbReference type="Gene3D" id="1.25.10.10">
    <property type="entry name" value="Leucine-rich Repeat Variant"/>
    <property type="match status" value="3"/>
</dbReference>
<evidence type="ECO:0000256" key="2">
    <source>
        <dbReference type="PROSITE-ProRule" id="PRU00103"/>
    </source>
</evidence>
<dbReference type="SMART" id="SM01349">
    <property type="entry name" value="TOG"/>
    <property type="match status" value="1"/>
</dbReference>
<dbReference type="PANTHER" id="PTHR23346:SF7">
    <property type="entry name" value="STALLED RIBOSOME SENSOR GCN1"/>
    <property type="match status" value="1"/>
</dbReference>
<dbReference type="GO" id="GO:0006417">
    <property type="term" value="P:regulation of translation"/>
    <property type="evidence" value="ECO:0007669"/>
    <property type="project" value="TreeGrafter"/>
</dbReference>
<organism evidence="4 5">
    <name type="scientific">Suillus discolor</name>
    <dbReference type="NCBI Taxonomy" id="1912936"/>
    <lineage>
        <taxon>Eukaryota</taxon>
        <taxon>Fungi</taxon>
        <taxon>Dikarya</taxon>
        <taxon>Basidiomycota</taxon>
        <taxon>Agaricomycotina</taxon>
        <taxon>Agaricomycetes</taxon>
        <taxon>Agaricomycetidae</taxon>
        <taxon>Boletales</taxon>
        <taxon>Suillineae</taxon>
        <taxon>Suillaceae</taxon>
        <taxon>Suillus</taxon>
    </lineage>
</organism>
<dbReference type="SUPFAM" id="SSF48371">
    <property type="entry name" value="ARM repeat"/>
    <property type="match status" value="2"/>
</dbReference>
<accession>A0A9P7FI80</accession>
<dbReference type="GeneID" id="64705547"/>
<feature type="repeat" description="HEAT" evidence="2">
    <location>
        <begin position="774"/>
        <end position="812"/>
    </location>
</feature>
<evidence type="ECO:0000256" key="1">
    <source>
        <dbReference type="ARBA" id="ARBA00022737"/>
    </source>
</evidence>
<evidence type="ECO:0000313" key="5">
    <source>
        <dbReference type="Proteomes" id="UP000823399"/>
    </source>
</evidence>
<dbReference type="OrthoDB" id="5148094at2759"/>
<dbReference type="RefSeq" id="XP_041299285.1">
    <property type="nucleotide sequence ID" value="XM_041443288.1"/>
</dbReference>
<dbReference type="Pfam" id="PF24987">
    <property type="entry name" value="HEAT_EF3_N"/>
    <property type="match status" value="1"/>
</dbReference>
<dbReference type="GO" id="GO:0034198">
    <property type="term" value="P:cellular response to amino acid starvation"/>
    <property type="evidence" value="ECO:0007669"/>
    <property type="project" value="TreeGrafter"/>
</dbReference>
<dbReference type="Pfam" id="PF24984">
    <property type="entry name" value="HEAT_EF3_GNC1"/>
    <property type="match status" value="1"/>
</dbReference>
<name>A0A9P7FI80_9AGAM</name>
<dbReference type="InterPro" id="IPR016024">
    <property type="entry name" value="ARM-type_fold"/>
</dbReference>
<reference evidence="4" key="1">
    <citation type="journal article" date="2020" name="New Phytol.">
        <title>Comparative genomics reveals dynamic genome evolution in host specialist ectomycorrhizal fungi.</title>
        <authorList>
            <person name="Lofgren L.A."/>
            <person name="Nguyen N.H."/>
            <person name="Vilgalys R."/>
            <person name="Ruytinx J."/>
            <person name="Liao H.L."/>
            <person name="Branco S."/>
            <person name="Kuo A."/>
            <person name="LaButti K."/>
            <person name="Lipzen A."/>
            <person name="Andreopoulos W."/>
            <person name="Pangilinan J."/>
            <person name="Riley R."/>
            <person name="Hundley H."/>
            <person name="Na H."/>
            <person name="Barry K."/>
            <person name="Grigoriev I.V."/>
            <person name="Stajich J.E."/>
            <person name="Kennedy P.G."/>
        </authorList>
    </citation>
    <scope>NUCLEOTIDE SEQUENCE</scope>
    <source>
        <strain evidence="4">FC423</strain>
    </source>
</reference>
<gene>
    <name evidence="4" type="ORF">F5147DRAFT_802057</name>
</gene>
<dbReference type="Proteomes" id="UP000823399">
    <property type="component" value="Unassembled WGS sequence"/>
</dbReference>
<dbReference type="InterPro" id="IPR021133">
    <property type="entry name" value="HEAT_type_2"/>
</dbReference>
<dbReference type="InterPro" id="IPR034085">
    <property type="entry name" value="TOG"/>
</dbReference>
<keyword evidence="5" id="KW-1185">Reference proteome</keyword>
<proteinExistence type="predicted"/>
<dbReference type="GO" id="GO:0005829">
    <property type="term" value="C:cytosol"/>
    <property type="evidence" value="ECO:0007669"/>
    <property type="project" value="TreeGrafter"/>
</dbReference>
<feature type="repeat" description="HEAT" evidence="2">
    <location>
        <begin position="560"/>
        <end position="597"/>
    </location>
</feature>
<comment type="caution">
    <text evidence="4">The sequence shown here is derived from an EMBL/GenBank/DDBJ whole genome shotgun (WGS) entry which is preliminary data.</text>
</comment>
<feature type="repeat" description="HEAT" evidence="2">
    <location>
        <begin position="453"/>
        <end position="491"/>
    </location>
</feature>
<keyword evidence="1" id="KW-0677">Repeat</keyword>
<protein>
    <submittedName>
        <fullName evidence="4">Armadillo-type protein</fullName>
    </submittedName>
</protein>
<sequence length="852" mass="93086">MTCYTGGKTVFSDHQIPQPQLSKEASSVLIDLGEAVQLNATRDEVGVLIDGTLLQEVYVRNACLQAIQPFDLTDLDWSPQLWIACHDDDEQNARLANHVWEDNGLDVPEDFVDKLMSYLEHINAYVRTSTPSAIAEAVIYWPRKSALTIAALQDFYREKAKILAPEFDQYATRVAVALAFEHLALSFTEDQVKPFFIFLIKDEALGDRSSDVRRRTLRAGTAVIDIHGSKRLAGLLSTFEEHLGGPSAANETGDQIKEAVVILFGPVARHLDASDTRIPSIVDQLVEALKTPAEQVQIAVSDCLVPLVKLMGPGVRTLVDHLFEELFDGSKYASRRGAAYGLAGTIKGLGIGAMKEYDATNCLRTAPEPYITNILPVLLTVFGDTTADVREAAQDAARVIMGNMSGYGVKLILPSLLSDLDEKQWRSKKGSIELMGMMAYCLPRQLSLSLPIIIPRLTGVLMDTHAQVKTAANKSLKQFGEVINNPEIQALVPTLLKALVDPAKMTNTLSALLKTSFMHYIDHSSLALVIPIIERGLRERGTEGKKRATQIDFVPYLSSLLPLVHVVLVDPVPEARATAAKVLGTLVERLGEAHFPDIVPGLLRTLKTDTSGVDRQGLLPDIIANAQSPRSTVREGFMSLLVYLPATFGAQSQPHLPKIISPILSGLSDTEEYIREAAMRLTCSCLNLSKACSMLVGALGEEFEQQETASRTTAELSRKSGKKVLGKKFSILHTKSHSPDICTREDVCLMLCNCLTAFSESTSDAQRDGHENKILNMVRASLVDDDASVRSAAAKAFNVLQEHLGVRAIDQTIPTLLEALRQPGASSDTALQALREVLSVWASTVFPVLIRP</sequence>
<dbReference type="InterPro" id="IPR011989">
    <property type="entry name" value="ARM-like"/>
</dbReference>
<dbReference type="PROSITE" id="PS50077">
    <property type="entry name" value="HEAT_REPEAT"/>
    <property type="match status" value="3"/>
</dbReference>
<dbReference type="EMBL" id="JABBWM010000003">
    <property type="protein sequence ID" value="KAG2119176.1"/>
    <property type="molecule type" value="Genomic_DNA"/>
</dbReference>
<evidence type="ECO:0000313" key="4">
    <source>
        <dbReference type="EMBL" id="KAG2119176.1"/>
    </source>
</evidence>
<dbReference type="AlphaFoldDB" id="A0A9P7FI80"/>